<dbReference type="InterPro" id="IPR018060">
    <property type="entry name" value="HTH_AraC"/>
</dbReference>
<evidence type="ECO:0000256" key="3">
    <source>
        <dbReference type="ARBA" id="ARBA00023163"/>
    </source>
</evidence>
<dbReference type="GO" id="GO:0003700">
    <property type="term" value="F:DNA-binding transcription factor activity"/>
    <property type="evidence" value="ECO:0007669"/>
    <property type="project" value="InterPro"/>
</dbReference>
<evidence type="ECO:0000259" key="4">
    <source>
        <dbReference type="PROSITE" id="PS01124"/>
    </source>
</evidence>
<dbReference type="InterPro" id="IPR009057">
    <property type="entry name" value="Homeodomain-like_sf"/>
</dbReference>
<keyword evidence="1" id="KW-0805">Transcription regulation</keyword>
<dbReference type="AlphaFoldDB" id="A0A089Q4A8"/>
<dbReference type="InterPro" id="IPR014710">
    <property type="entry name" value="RmlC-like_jellyroll"/>
</dbReference>
<dbReference type="InterPro" id="IPR011051">
    <property type="entry name" value="RmlC_Cupin_sf"/>
</dbReference>
<dbReference type="SUPFAM" id="SSF51182">
    <property type="entry name" value="RmlC-like cupins"/>
    <property type="match status" value="1"/>
</dbReference>
<evidence type="ECO:0000256" key="1">
    <source>
        <dbReference type="ARBA" id="ARBA00023015"/>
    </source>
</evidence>
<reference evidence="5 6" key="1">
    <citation type="submission" date="2014-09" db="EMBL/GenBank/DDBJ databases">
        <title>Cedecea neteri SSMD04 Genome Sequencing.</title>
        <authorList>
            <person name="Tan J.-Y."/>
        </authorList>
    </citation>
    <scope>NUCLEOTIDE SEQUENCE [LARGE SCALE GENOMIC DNA]</scope>
    <source>
        <strain evidence="5 6">SSMD04</strain>
    </source>
</reference>
<dbReference type="PANTHER" id="PTHR11019">
    <property type="entry name" value="HTH-TYPE TRANSCRIPTIONAL REGULATOR NIMR"/>
    <property type="match status" value="1"/>
</dbReference>
<dbReference type="OrthoDB" id="5949386at2"/>
<dbReference type="EMBL" id="CP009451">
    <property type="protein sequence ID" value="AIR06111.1"/>
    <property type="molecule type" value="Genomic_DNA"/>
</dbReference>
<sequence length="257" mass="28711">MSWLSADAEFNPDTLDNSVIGVQAELGDHDSGLHRHRMGQLLFTREGCVKLTLDEGRMLSLLPPGKVAWLPGGVSHRAEMKSSVAYRSIWFNTERYPTLPANALVLNVTPLLNELLERISASPWATNWEQGAPMHMAALCVTELQAAREEPMTLRFPQDKRLRHLAGDTLPPRLNELAAVTGASERTIGRIFRRETGLSWQQWRQQWRLMKAVEMLASHAPITAVAGELGFSSDSAFIYFYRSMTGQTPGMLTAKQP</sequence>
<dbReference type="Pfam" id="PF02311">
    <property type="entry name" value="AraC_binding"/>
    <property type="match status" value="1"/>
</dbReference>
<dbReference type="Proteomes" id="UP000029481">
    <property type="component" value="Chromosome"/>
</dbReference>
<accession>A0A089Q4A8</accession>
<dbReference type="CDD" id="cd06124">
    <property type="entry name" value="cupin_NimR-like_N"/>
    <property type="match status" value="1"/>
</dbReference>
<name>A0A089Q4A8_9ENTR</name>
<feature type="domain" description="HTH araC/xylS-type" evidence="4">
    <location>
        <begin position="173"/>
        <end position="255"/>
    </location>
</feature>
<dbReference type="PROSITE" id="PS01124">
    <property type="entry name" value="HTH_ARAC_FAMILY_2"/>
    <property type="match status" value="1"/>
</dbReference>
<organism evidence="5 6">
    <name type="scientific">Cedecea neteri</name>
    <dbReference type="NCBI Taxonomy" id="158822"/>
    <lineage>
        <taxon>Bacteria</taxon>
        <taxon>Pseudomonadati</taxon>
        <taxon>Pseudomonadota</taxon>
        <taxon>Gammaproteobacteria</taxon>
        <taxon>Enterobacterales</taxon>
        <taxon>Enterobacteriaceae</taxon>
        <taxon>Cedecea</taxon>
    </lineage>
</organism>
<evidence type="ECO:0000313" key="5">
    <source>
        <dbReference type="EMBL" id="AIR06111.1"/>
    </source>
</evidence>
<proteinExistence type="predicted"/>
<keyword evidence="3" id="KW-0804">Transcription</keyword>
<dbReference type="Gene3D" id="2.60.120.10">
    <property type="entry name" value="Jelly Rolls"/>
    <property type="match status" value="1"/>
</dbReference>
<gene>
    <name evidence="5" type="ORF">JT31_16245</name>
</gene>
<evidence type="ECO:0000256" key="2">
    <source>
        <dbReference type="ARBA" id="ARBA00023125"/>
    </source>
</evidence>
<dbReference type="PANTHER" id="PTHR11019:SF159">
    <property type="entry name" value="TRANSCRIPTIONAL REGULATOR-RELATED"/>
    <property type="match status" value="1"/>
</dbReference>
<dbReference type="InterPro" id="IPR003313">
    <property type="entry name" value="AraC-bd"/>
</dbReference>
<dbReference type="GO" id="GO:0043565">
    <property type="term" value="F:sequence-specific DNA binding"/>
    <property type="evidence" value="ECO:0007669"/>
    <property type="project" value="InterPro"/>
</dbReference>
<keyword evidence="6" id="KW-1185">Reference proteome</keyword>
<keyword evidence="2" id="KW-0238">DNA-binding</keyword>
<dbReference type="Gene3D" id="1.10.10.60">
    <property type="entry name" value="Homeodomain-like"/>
    <property type="match status" value="1"/>
</dbReference>
<dbReference type="SMART" id="SM00342">
    <property type="entry name" value="HTH_ARAC"/>
    <property type="match status" value="1"/>
</dbReference>
<protein>
    <submittedName>
        <fullName evidence="5">AraC family transcriptional regulator</fullName>
    </submittedName>
</protein>
<evidence type="ECO:0000313" key="6">
    <source>
        <dbReference type="Proteomes" id="UP000029481"/>
    </source>
</evidence>
<dbReference type="Pfam" id="PF12833">
    <property type="entry name" value="HTH_18"/>
    <property type="match status" value="1"/>
</dbReference>
<dbReference type="RefSeq" id="WP_038479233.1">
    <property type="nucleotide sequence ID" value="NZ_CP009451.1"/>
</dbReference>
<dbReference type="SUPFAM" id="SSF46689">
    <property type="entry name" value="Homeodomain-like"/>
    <property type="match status" value="1"/>
</dbReference>
<dbReference type="KEGG" id="cnt:JT31_16245"/>